<keyword evidence="1" id="KW-0067">ATP-binding</keyword>
<dbReference type="InterPro" id="IPR003959">
    <property type="entry name" value="ATPase_AAA_core"/>
</dbReference>
<protein>
    <recommendedName>
        <fullName evidence="2">AAA+ ATPase domain-containing protein</fullName>
    </recommendedName>
</protein>
<feature type="domain" description="AAA+ ATPase" evidence="2">
    <location>
        <begin position="393"/>
        <end position="536"/>
    </location>
</feature>
<dbReference type="FunFam" id="3.40.50.300:FF:001921">
    <property type="entry name" value="AAA ATPase domain-containing protein"/>
    <property type="match status" value="1"/>
</dbReference>
<dbReference type="SMART" id="SM00382">
    <property type="entry name" value="AAA"/>
    <property type="match status" value="2"/>
</dbReference>
<dbReference type="SUPFAM" id="SSF52540">
    <property type="entry name" value="P-loop containing nucleoside triphosphate hydrolases"/>
    <property type="match status" value="2"/>
</dbReference>
<dbReference type="Proteomes" id="UP001516023">
    <property type="component" value="Unassembled WGS sequence"/>
</dbReference>
<name>A0ABD3Q9V9_9STRA</name>
<dbReference type="InterPro" id="IPR003960">
    <property type="entry name" value="ATPase_AAA_CS"/>
</dbReference>
<comment type="caution">
    <text evidence="3">The sequence shown here is derived from an EMBL/GenBank/DDBJ whole genome shotgun (WGS) entry which is preliminary data.</text>
</comment>
<dbReference type="Pfam" id="PF00004">
    <property type="entry name" value="AAA"/>
    <property type="match status" value="2"/>
</dbReference>
<evidence type="ECO:0000259" key="2">
    <source>
        <dbReference type="SMART" id="SM00382"/>
    </source>
</evidence>
<accession>A0ABD3Q9V9</accession>
<dbReference type="EMBL" id="JABMIG020000057">
    <property type="protein sequence ID" value="KAL3797103.1"/>
    <property type="molecule type" value="Genomic_DNA"/>
</dbReference>
<organism evidence="3 4">
    <name type="scientific">Cyclotella cryptica</name>
    <dbReference type="NCBI Taxonomy" id="29204"/>
    <lineage>
        <taxon>Eukaryota</taxon>
        <taxon>Sar</taxon>
        <taxon>Stramenopiles</taxon>
        <taxon>Ochrophyta</taxon>
        <taxon>Bacillariophyta</taxon>
        <taxon>Coscinodiscophyceae</taxon>
        <taxon>Thalassiosirophycidae</taxon>
        <taxon>Stephanodiscales</taxon>
        <taxon>Stephanodiscaceae</taxon>
        <taxon>Cyclotella</taxon>
    </lineage>
</organism>
<keyword evidence="1" id="KW-0547">Nucleotide-binding</keyword>
<dbReference type="PANTHER" id="PTHR23077:SF117">
    <property type="entry name" value="AAA+ ATPASE DOMAIN-CONTAINING PROTEIN"/>
    <property type="match status" value="1"/>
</dbReference>
<evidence type="ECO:0000313" key="3">
    <source>
        <dbReference type="EMBL" id="KAL3797103.1"/>
    </source>
</evidence>
<dbReference type="AlphaFoldDB" id="A0ABD3Q9V9"/>
<dbReference type="InterPro" id="IPR050168">
    <property type="entry name" value="AAA_ATPase_domain"/>
</dbReference>
<reference evidence="3 4" key="1">
    <citation type="journal article" date="2020" name="G3 (Bethesda)">
        <title>Improved Reference Genome for Cyclotella cryptica CCMP332, a Model for Cell Wall Morphogenesis, Salinity Adaptation, and Lipid Production in Diatoms (Bacillariophyta).</title>
        <authorList>
            <person name="Roberts W.R."/>
            <person name="Downey K.M."/>
            <person name="Ruck E.C."/>
            <person name="Traller J.C."/>
            <person name="Alverson A.J."/>
        </authorList>
    </citation>
    <scope>NUCLEOTIDE SEQUENCE [LARGE SCALE GENOMIC DNA]</scope>
    <source>
        <strain evidence="3 4">CCMP332</strain>
    </source>
</reference>
<evidence type="ECO:0000313" key="4">
    <source>
        <dbReference type="Proteomes" id="UP001516023"/>
    </source>
</evidence>
<dbReference type="Gene3D" id="1.10.8.60">
    <property type="match status" value="2"/>
</dbReference>
<gene>
    <name evidence="3" type="ORF">HJC23_000441</name>
</gene>
<dbReference type="InterPro" id="IPR027417">
    <property type="entry name" value="P-loop_NTPase"/>
</dbReference>
<dbReference type="InterPro" id="IPR003593">
    <property type="entry name" value="AAA+_ATPase"/>
</dbReference>
<feature type="domain" description="AAA+ ATPase" evidence="2">
    <location>
        <begin position="52"/>
        <end position="217"/>
    </location>
</feature>
<keyword evidence="4" id="KW-1185">Reference proteome</keyword>
<dbReference type="GO" id="GO:0005524">
    <property type="term" value="F:ATP binding"/>
    <property type="evidence" value="ECO:0007669"/>
    <property type="project" value="UniProtKB-KW"/>
</dbReference>
<dbReference type="PANTHER" id="PTHR23077">
    <property type="entry name" value="AAA-FAMILY ATPASE"/>
    <property type="match status" value="1"/>
</dbReference>
<evidence type="ECO:0000256" key="1">
    <source>
        <dbReference type="RuleBase" id="RU003651"/>
    </source>
</evidence>
<dbReference type="PROSITE" id="PS00674">
    <property type="entry name" value="AAA"/>
    <property type="match status" value="1"/>
</dbReference>
<proteinExistence type="inferred from homology"/>
<comment type="similarity">
    <text evidence="1">Belongs to the AAA ATPase family.</text>
</comment>
<dbReference type="Gene3D" id="3.40.50.300">
    <property type="entry name" value="P-loop containing nucleotide triphosphate hydrolases"/>
    <property type="match status" value="2"/>
</dbReference>
<sequence length="626" mass="68489">MILTALDGRNDTTAKMEDNSKQLQAVNYHCPGYESTLDELISLAMLTDPNAAPTGILLSGCSGVGKSRMASLLGRELSKISSATGTKIEVLNISVKEILLATASSSFDAERFFGGLNPMNLNNNARSLQRLVIIDDLDVIISNDDETGRSTASLSSNLESEQLRALNSVVKLVDSEICSSLCNCFLVGIGRGSLAQLPAQLARVGRFEKEVVMSPPSLGQRKDIFEFWLSTLPTEHNKPKFIISEWADILAPRTAGCVASDIRRICADALTSAVARKSQSAEIVTSLAHVLKSFDVEWNDVKEAARSCVPSQLSSMDVIPAKIQDFHDRDRRQVDAREEFEMAWKNFAGYSDMKTRLFRTVVRPWRHHIMESKQRNARDESSSSADMMLKSSRPSGILFHGPPGNGKTHAAMCLASSLGLNCVKVRSSEVFSQWLGGSEATLRSIFSRARAASPCILLFDELDALAMNREADNSSASSGVQSRILTTLLNEMDGITNAGSSQSVLIVAATNRLDSIDAALLRPGRLEEHVFLCHPDSSSVLEILNMRTAKMPMSDLVSLDKWSRILSGASTNCAEVEGLCRDACLIAMRRCSDETDLNVLCVTDADFEEAFRLLRKNTVRDTQLVH</sequence>